<dbReference type="Gene3D" id="2.160.20.60">
    <property type="entry name" value="Glutamate synthase, alpha subunit, C-terminal domain"/>
    <property type="match status" value="1"/>
</dbReference>
<dbReference type="InterPro" id="IPR017900">
    <property type="entry name" value="4Fe4S_Fe_S_CS"/>
</dbReference>
<dbReference type="InterPro" id="IPR017896">
    <property type="entry name" value="4Fe4S_Fe-S-bd"/>
</dbReference>
<dbReference type="Gene3D" id="3.40.50.720">
    <property type="entry name" value="NAD(P)-binding Rossmann-like Domain"/>
    <property type="match status" value="1"/>
</dbReference>
<protein>
    <submittedName>
        <fullName evidence="5">NADPH-dependent glutamate synthase beta chain</fullName>
    </submittedName>
</protein>
<sequence>MTTTVVKGLNEQGQRISSMDFEKLVRKAASESGSLFLETYGQHNIGIRLQREGGLDIRVKGPSGQRLGCMGMPGTTICCEGATSDDVGYLNIGAEITVLGDATNGACNAMAAGKVYIAGSIGARGLTMTKWNPDYQKPELWVLGSTGDSFAEFNCGGIAVVCGIEAKNPENILGYRPCVGMVGGTIYFRGKIDDSFHKTSARLTEPNDEQWQWLVERMPAYLQKIHREDLQETLTKREEWHILIAVTPQERALMFSGPMPMAEFRNQHWNKAFGGDPLRDLAPGLDRSPIPAIVTGDLRRKKPWWANSESAAPCTYYCPVHIPTVDRLRLIREGKADEAYDMLLRYTPLPASVCGAVCPNLCMENCSRTGVDASIDMQILGRAVSHFPAPKPAVSLGKKVAVIGGGPAGMNVAWQLALAGVEAHIFEADNKLGGKLAQVIPWERLPQAIWDMEIARFTAMDKITVSLNTPMTKSKFAELQNDFDYVVIAIGTHEPRRLQFPGNERVTPALDFLKSAKSDSPMKVGREVVVIGAGNVGCDVACEAYRLGAEKVTLVDIQKPLAFGKEKEAAEALGAQFQWPVFTKEVNEQGLVTTEGEVIPAQSVFISIGDVPALSFLPESVETITVGGASWITTSKAHVTSNGKVLAIGDVERPGLATNALGAGKEAAEFIIAEVQGVEWKPFAKPVVLQKALTITHYMPDMVGTTETEQADRCLSCASCRDCHLCETICPTGAISRVEFAPGVTGENGATFEYVSDDKKCIACGFCADTCPCAIWTMNPY</sequence>
<keyword evidence="3" id="KW-0411">Iron-sulfur</keyword>
<dbReference type="PRINTS" id="PR00368">
    <property type="entry name" value="FADPNR"/>
</dbReference>
<dbReference type="GO" id="GO:0046872">
    <property type="term" value="F:metal ion binding"/>
    <property type="evidence" value="ECO:0007669"/>
    <property type="project" value="UniProtKB-KW"/>
</dbReference>
<dbReference type="InterPro" id="IPR051394">
    <property type="entry name" value="Glutamate_Synthase"/>
</dbReference>
<gene>
    <name evidence="5" type="ORF">SAMN02745220_02511</name>
</gene>
<dbReference type="InterPro" id="IPR023753">
    <property type="entry name" value="FAD/NAD-binding_dom"/>
</dbReference>
<dbReference type="InterPro" id="IPR009051">
    <property type="entry name" value="Helical_ferredxn"/>
</dbReference>
<keyword evidence="2" id="KW-0408">Iron</keyword>
<evidence type="ECO:0000256" key="1">
    <source>
        <dbReference type="ARBA" id="ARBA00022723"/>
    </source>
</evidence>
<dbReference type="Pfam" id="PF07992">
    <property type="entry name" value="Pyr_redox_2"/>
    <property type="match status" value="1"/>
</dbReference>
<dbReference type="SUPFAM" id="SSF69336">
    <property type="entry name" value="Alpha subunit of glutamate synthase, C-terminal domain"/>
    <property type="match status" value="1"/>
</dbReference>
<dbReference type="Gene3D" id="3.50.50.60">
    <property type="entry name" value="FAD/NAD(P)-binding domain"/>
    <property type="match status" value="1"/>
</dbReference>
<dbReference type="GO" id="GO:0051536">
    <property type="term" value="F:iron-sulfur cluster binding"/>
    <property type="evidence" value="ECO:0007669"/>
    <property type="project" value="UniProtKB-KW"/>
</dbReference>
<keyword evidence="1" id="KW-0479">Metal-binding</keyword>
<dbReference type="SUPFAM" id="SSF51971">
    <property type="entry name" value="Nucleotide-binding domain"/>
    <property type="match status" value="1"/>
</dbReference>
<dbReference type="AlphaFoldDB" id="A0A1M7Y8I7"/>
<dbReference type="STRING" id="1121416.SAMN02745220_02511"/>
<dbReference type="PROSITE" id="PS51379">
    <property type="entry name" value="4FE4S_FER_2"/>
    <property type="match status" value="2"/>
</dbReference>
<evidence type="ECO:0000313" key="6">
    <source>
        <dbReference type="Proteomes" id="UP000184603"/>
    </source>
</evidence>
<dbReference type="Proteomes" id="UP000184603">
    <property type="component" value="Unassembled WGS sequence"/>
</dbReference>
<dbReference type="OrthoDB" id="9803192at2"/>
<feature type="domain" description="4Fe-4S ferredoxin-type" evidence="4">
    <location>
        <begin position="752"/>
        <end position="781"/>
    </location>
</feature>
<accession>A0A1M7Y8I7</accession>
<dbReference type="InterPro" id="IPR028261">
    <property type="entry name" value="DPD_II"/>
</dbReference>
<dbReference type="PANTHER" id="PTHR43100">
    <property type="entry name" value="GLUTAMATE SYNTHASE [NADPH] SMALL CHAIN"/>
    <property type="match status" value="1"/>
</dbReference>
<keyword evidence="6" id="KW-1185">Reference proteome</keyword>
<dbReference type="GO" id="GO:0016491">
    <property type="term" value="F:oxidoreductase activity"/>
    <property type="evidence" value="ECO:0007669"/>
    <property type="project" value="InterPro"/>
</dbReference>
<feature type="domain" description="4Fe-4S ferredoxin-type" evidence="4">
    <location>
        <begin position="711"/>
        <end position="740"/>
    </location>
</feature>
<evidence type="ECO:0000259" key="4">
    <source>
        <dbReference type="PROSITE" id="PS51379"/>
    </source>
</evidence>
<dbReference type="Gene3D" id="1.10.1060.10">
    <property type="entry name" value="Alpha-helical ferredoxin"/>
    <property type="match status" value="1"/>
</dbReference>
<dbReference type="PROSITE" id="PS00198">
    <property type="entry name" value="4FE4S_FER_1"/>
    <property type="match status" value="1"/>
</dbReference>
<evidence type="ECO:0000256" key="2">
    <source>
        <dbReference type="ARBA" id="ARBA00023004"/>
    </source>
</evidence>
<dbReference type="PRINTS" id="PR00411">
    <property type="entry name" value="PNDRDTASEI"/>
</dbReference>
<reference evidence="5 6" key="1">
    <citation type="submission" date="2016-12" db="EMBL/GenBank/DDBJ databases">
        <authorList>
            <person name="Song W.-J."/>
            <person name="Kurnit D.M."/>
        </authorList>
    </citation>
    <scope>NUCLEOTIDE SEQUENCE [LARGE SCALE GENOMIC DNA]</scope>
    <source>
        <strain evidence="5 6">DSM 18488</strain>
    </source>
</reference>
<dbReference type="Pfam" id="PF01493">
    <property type="entry name" value="GXGXG"/>
    <property type="match status" value="1"/>
</dbReference>
<proteinExistence type="predicted"/>
<dbReference type="EMBL" id="FRFE01000011">
    <property type="protein sequence ID" value="SHO48866.1"/>
    <property type="molecule type" value="Genomic_DNA"/>
</dbReference>
<evidence type="ECO:0000313" key="5">
    <source>
        <dbReference type="EMBL" id="SHO48866.1"/>
    </source>
</evidence>
<name>A0A1M7Y8I7_9BACT</name>
<dbReference type="InterPro" id="IPR036188">
    <property type="entry name" value="FAD/NAD-bd_sf"/>
</dbReference>
<dbReference type="Pfam" id="PF12838">
    <property type="entry name" value="Fer4_7"/>
    <property type="match status" value="1"/>
</dbReference>
<organism evidence="5 6">
    <name type="scientific">Desulfopila aestuarii DSM 18488</name>
    <dbReference type="NCBI Taxonomy" id="1121416"/>
    <lineage>
        <taxon>Bacteria</taxon>
        <taxon>Pseudomonadati</taxon>
        <taxon>Thermodesulfobacteriota</taxon>
        <taxon>Desulfobulbia</taxon>
        <taxon>Desulfobulbales</taxon>
        <taxon>Desulfocapsaceae</taxon>
        <taxon>Desulfopila</taxon>
    </lineage>
</organism>
<dbReference type="RefSeq" id="WP_084553947.1">
    <property type="nucleotide sequence ID" value="NZ_FRFE01000011.1"/>
</dbReference>
<dbReference type="Pfam" id="PF14691">
    <property type="entry name" value="Fer4_20"/>
    <property type="match status" value="1"/>
</dbReference>
<dbReference type="SUPFAM" id="SSF46548">
    <property type="entry name" value="alpha-helical ferredoxin"/>
    <property type="match status" value="2"/>
</dbReference>
<evidence type="ECO:0000256" key="3">
    <source>
        <dbReference type="ARBA" id="ARBA00023014"/>
    </source>
</evidence>
<dbReference type="InterPro" id="IPR002489">
    <property type="entry name" value="Glu_synth_asu_C"/>
</dbReference>
<dbReference type="Gene3D" id="3.30.70.20">
    <property type="match status" value="1"/>
</dbReference>
<dbReference type="PANTHER" id="PTHR43100:SF2">
    <property type="entry name" value="BNAA03G19380D PROTEIN"/>
    <property type="match status" value="1"/>
</dbReference>
<dbReference type="InterPro" id="IPR036485">
    <property type="entry name" value="Glu_synth_asu_C_sf"/>
</dbReference>